<dbReference type="Proteomes" id="UP001320420">
    <property type="component" value="Unassembled WGS sequence"/>
</dbReference>
<feature type="compositionally biased region" description="Acidic residues" evidence="1">
    <location>
        <begin position="432"/>
        <end position="447"/>
    </location>
</feature>
<feature type="compositionally biased region" description="Basic and acidic residues" evidence="1">
    <location>
        <begin position="342"/>
        <end position="358"/>
    </location>
</feature>
<accession>A0AAN9YNB3</accession>
<feature type="compositionally biased region" description="Basic and acidic residues" evidence="1">
    <location>
        <begin position="148"/>
        <end position="172"/>
    </location>
</feature>
<feature type="region of interest" description="Disordered" evidence="1">
    <location>
        <begin position="86"/>
        <end position="228"/>
    </location>
</feature>
<gene>
    <name evidence="2" type="ORF">SLS62_005819</name>
</gene>
<organism evidence="2 3">
    <name type="scientific">Diatrype stigma</name>
    <dbReference type="NCBI Taxonomy" id="117547"/>
    <lineage>
        <taxon>Eukaryota</taxon>
        <taxon>Fungi</taxon>
        <taxon>Dikarya</taxon>
        <taxon>Ascomycota</taxon>
        <taxon>Pezizomycotina</taxon>
        <taxon>Sordariomycetes</taxon>
        <taxon>Xylariomycetidae</taxon>
        <taxon>Xylariales</taxon>
        <taxon>Diatrypaceae</taxon>
        <taxon>Diatrype</taxon>
    </lineage>
</organism>
<feature type="compositionally biased region" description="Basic residues" evidence="1">
    <location>
        <begin position="107"/>
        <end position="122"/>
    </location>
</feature>
<reference evidence="2 3" key="1">
    <citation type="submission" date="2024-02" db="EMBL/GenBank/DDBJ databases">
        <title>De novo assembly and annotation of 12 fungi associated with fruit tree decline syndrome in Ontario, Canada.</title>
        <authorList>
            <person name="Sulman M."/>
            <person name="Ellouze W."/>
            <person name="Ilyukhin E."/>
        </authorList>
    </citation>
    <scope>NUCLEOTIDE SEQUENCE [LARGE SCALE GENOMIC DNA]</scope>
    <source>
        <strain evidence="2 3">M11/M66-122</strain>
    </source>
</reference>
<protein>
    <submittedName>
        <fullName evidence="2">Uncharacterized protein</fullName>
    </submittedName>
</protein>
<evidence type="ECO:0000313" key="2">
    <source>
        <dbReference type="EMBL" id="KAK7752283.1"/>
    </source>
</evidence>
<name>A0AAN9YNB3_9PEZI</name>
<proteinExistence type="predicted"/>
<dbReference type="AlphaFoldDB" id="A0AAN9YNB3"/>
<feature type="compositionally biased region" description="Polar residues" evidence="1">
    <location>
        <begin position="524"/>
        <end position="543"/>
    </location>
</feature>
<sequence length="589" mass="65173">MAAAAASASASADNTQYTRLHITPLDESLLNIVIPSSVLPNARNISYHTIETFHDKRYGFVDLPEADAEKLKKKLNGAVLRGSKMRIEKARPEAIPEPSGETDPAKEKKKAKKAKDKSKKRKREIDVIPGVELEDRKVKRGWTTTEQDMIKEKREKSKKDRMDKRSADDKKDRKDKKDKKDEKKRKIKSKYTDGPECLFKTKLTEAKPAKANDDTAEHKKKKRKGDREVVIHEFEKTVKYPSFLKSSTAKAKPDAVSFEDGVGWVDANGNVVESVSTKRKPRPTTQAKAAGPSVQKPTTAVAEVEDDETSSSGTSSSDEESDSSDQESESSSAAEEEEVAEKEDVAAGEAKAEEKPKSGTETQTLSSPTAALKLEAGRKRSSGSFSSLSITIPPTTPAKVHPLEALYKRPKVDAGAEQAAPKEPEPFSFFDNADDQEEEEEEEEGEDSVAPPSQPPMTPYTKQDFDYRNVRSAAPTPDTAHPSRSFNLWSRADTLEGALDEEDEEEGDEEAGGPEEDEDEDTNMADSTEQSAAAGVASTSNSADVPASEFQKQFWESRGDLNRSWRKRRKMAAKDKRYRENKARAQRAI</sequence>
<evidence type="ECO:0000313" key="3">
    <source>
        <dbReference type="Proteomes" id="UP001320420"/>
    </source>
</evidence>
<evidence type="ECO:0000256" key="1">
    <source>
        <dbReference type="SAM" id="MobiDB-lite"/>
    </source>
</evidence>
<dbReference type="EMBL" id="JAKJXP020000040">
    <property type="protein sequence ID" value="KAK7752283.1"/>
    <property type="molecule type" value="Genomic_DNA"/>
</dbReference>
<feature type="compositionally biased region" description="Basic and acidic residues" evidence="1">
    <location>
        <begin position="572"/>
        <end position="583"/>
    </location>
</feature>
<feature type="compositionally biased region" description="Acidic residues" evidence="1">
    <location>
        <begin position="317"/>
        <end position="341"/>
    </location>
</feature>
<feature type="compositionally biased region" description="Acidic residues" evidence="1">
    <location>
        <begin position="498"/>
        <end position="523"/>
    </location>
</feature>
<feature type="compositionally biased region" description="Basic and acidic residues" evidence="1">
    <location>
        <begin position="406"/>
        <end position="425"/>
    </location>
</feature>
<comment type="caution">
    <text evidence="2">The sequence shown here is derived from an EMBL/GenBank/DDBJ whole genome shotgun (WGS) entry which is preliminary data.</text>
</comment>
<feature type="compositionally biased region" description="Polar residues" evidence="1">
    <location>
        <begin position="359"/>
        <end position="369"/>
    </location>
</feature>
<feature type="compositionally biased region" description="Basic and acidic residues" evidence="1">
    <location>
        <begin position="202"/>
        <end position="217"/>
    </location>
</feature>
<feature type="compositionally biased region" description="Basic residues" evidence="1">
    <location>
        <begin position="173"/>
        <end position="189"/>
    </location>
</feature>
<feature type="region of interest" description="Disordered" evidence="1">
    <location>
        <begin position="245"/>
        <end position="589"/>
    </location>
</feature>
<keyword evidence="3" id="KW-1185">Reference proteome</keyword>